<dbReference type="InterPro" id="IPR018271">
    <property type="entry name" value="Ribosomal_uS14_CS"/>
</dbReference>
<evidence type="ECO:0000313" key="3">
    <source>
        <dbReference type="EMBL" id="VVU94373.1"/>
    </source>
</evidence>
<dbReference type="SUPFAM" id="SSF57716">
    <property type="entry name" value="Glucocorticoid receptor-like (DNA-binding domain)"/>
    <property type="match status" value="1"/>
</dbReference>
<dbReference type="Pfam" id="PF00253">
    <property type="entry name" value="Ribosomal_S14"/>
    <property type="match status" value="1"/>
</dbReference>
<dbReference type="InterPro" id="IPR043140">
    <property type="entry name" value="Ribosomal_uS14_sf"/>
</dbReference>
<proteinExistence type="predicted"/>
<dbReference type="PANTHER" id="PTHR19836:SF19">
    <property type="entry name" value="SMALL RIBOSOMAL SUBUNIT PROTEIN US14M"/>
    <property type="match status" value="1"/>
</dbReference>
<evidence type="ECO:0000256" key="1">
    <source>
        <dbReference type="ARBA" id="ARBA00022980"/>
    </source>
</evidence>
<accession>A0A5E8CFZ9</accession>
<dbReference type="GO" id="GO:0006412">
    <property type="term" value="P:translation"/>
    <property type="evidence" value="ECO:0007669"/>
    <property type="project" value="InterPro"/>
</dbReference>
<keyword evidence="2" id="KW-0687">Ribonucleoprotein</keyword>
<evidence type="ECO:0000256" key="2">
    <source>
        <dbReference type="ARBA" id="ARBA00023274"/>
    </source>
</evidence>
<keyword evidence="1 3" id="KW-0689">Ribosomal protein</keyword>
<dbReference type="Gene3D" id="4.10.830.10">
    <property type="entry name" value="30s Ribosomal Protein S14, Chain N"/>
    <property type="match status" value="1"/>
</dbReference>
<dbReference type="GO" id="GO:0003735">
    <property type="term" value="F:structural constituent of ribosome"/>
    <property type="evidence" value="ECO:0007669"/>
    <property type="project" value="InterPro"/>
</dbReference>
<sequence length="240" mass="27699">MNSEIAKKIIDKFAEIQDECVYDRMNCQLTDNKLKCEVELDLDLDNENEDEIEPEWLFTIDFEGGNCNNNTLILENIEPGDIIAFTNRPFREVENLDHDEFSSLWSTKESNNFTIDPPNAALCINDKIIIITLNKCNYENKALIFNFDIIDHINNREVIPSQFDHGCLFVDPRVGELSARARHKKIWKLAKGYGAPIRQRNRCKLTGRPRGYYRKFGLSRSALREMPLKGELPGMVKASL</sequence>
<dbReference type="GO" id="GO:0015935">
    <property type="term" value="C:small ribosomal subunit"/>
    <property type="evidence" value="ECO:0007669"/>
    <property type="project" value="TreeGrafter"/>
</dbReference>
<dbReference type="GO" id="GO:0005737">
    <property type="term" value="C:cytoplasm"/>
    <property type="evidence" value="ECO:0007669"/>
    <property type="project" value="UniProtKB-ARBA"/>
</dbReference>
<reference evidence="3" key="1">
    <citation type="submission" date="2019-09" db="EMBL/GenBank/DDBJ databases">
        <authorList>
            <person name="Needham M D."/>
        </authorList>
    </citation>
    <scope>NUCLEOTIDE SEQUENCE</scope>
</reference>
<gene>
    <name evidence="3" type="ORF">CPAV1605_95</name>
</gene>
<name>A0A5E8CFZ9_9ZZZZ</name>
<dbReference type="EMBL" id="CABVLZ010000001">
    <property type="protein sequence ID" value="VVU94373.1"/>
    <property type="molecule type" value="Genomic_DNA"/>
</dbReference>
<dbReference type="PROSITE" id="PS00527">
    <property type="entry name" value="RIBOSOMAL_S14"/>
    <property type="match status" value="1"/>
</dbReference>
<dbReference type="AlphaFoldDB" id="A0A5E8CFZ9"/>
<protein>
    <submittedName>
        <fullName evidence="3">Ribosomal protein S14p/S29e</fullName>
    </submittedName>
</protein>
<dbReference type="InterPro" id="IPR001209">
    <property type="entry name" value="Ribosomal_uS14"/>
</dbReference>
<organism evidence="3">
    <name type="scientific">seawater metagenome</name>
    <dbReference type="NCBI Taxonomy" id="1561972"/>
    <lineage>
        <taxon>unclassified sequences</taxon>
        <taxon>metagenomes</taxon>
        <taxon>ecological metagenomes</taxon>
    </lineage>
</organism>
<dbReference type="PANTHER" id="PTHR19836">
    <property type="entry name" value="30S RIBOSOMAL PROTEIN S14"/>
    <property type="match status" value="1"/>
</dbReference>